<evidence type="ECO:0000313" key="2">
    <source>
        <dbReference type="Proteomes" id="UP000182412"/>
    </source>
</evidence>
<evidence type="ECO:0000313" key="1">
    <source>
        <dbReference type="EMBL" id="SDO86280.1"/>
    </source>
</evidence>
<sequence>MSSRELAEIKATAGRYKIQALESRKKLLRALATTDRHIARVYNNALQRVLAAYQANRGIESLLEAIDEDFKGSILFDDLRLEIENAISTGAAAGINFSEYVSLDVLRAAGIETAPMLKSFYFQRQRAVAACYAKIYKDGLTISNRIWRISQETRDSMKAIVQVGVGEDAVKVARALETYVNQGAAVTSAKFPNMMRRMGSRIPQNIDYNALRLARTELTAAYGEATIASAKASPAIKKVRWVLSNTHPRTDICDQYAHGGENGDGIYNAGDCPISPAHPNCLCTIQPAPEDIDSLIKRLKEWKKEPSSQKDIEKWYNSHYKPFEG</sequence>
<dbReference type="EMBL" id="FNJQ01000002">
    <property type="protein sequence ID" value="SDO86280.1"/>
    <property type="molecule type" value="Genomic_DNA"/>
</dbReference>
<dbReference type="AlphaFoldDB" id="A0A1H0N1N1"/>
<evidence type="ECO:0008006" key="3">
    <source>
        <dbReference type="Google" id="ProtNLM"/>
    </source>
</evidence>
<dbReference type="Proteomes" id="UP000182412">
    <property type="component" value="Unassembled WGS sequence"/>
</dbReference>
<dbReference type="OrthoDB" id="9151105at2"/>
<name>A0A1H0N1N1_SELRU</name>
<accession>A0A1H0N1N1</accession>
<proteinExistence type="predicted"/>
<gene>
    <name evidence="1" type="ORF">SAMN05216366_102124</name>
</gene>
<organism evidence="1 2">
    <name type="scientific">Selenomonas ruminantium</name>
    <dbReference type="NCBI Taxonomy" id="971"/>
    <lineage>
        <taxon>Bacteria</taxon>
        <taxon>Bacillati</taxon>
        <taxon>Bacillota</taxon>
        <taxon>Negativicutes</taxon>
        <taxon>Selenomonadales</taxon>
        <taxon>Selenomonadaceae</taxon>
        <taxon>Selenomonas</taxon>
    </lineage>
</organism>
<reference evidence="1 2" key="1">
    <citation type="submission" date="2016-10" db="EMBL/GenBank/DDBJ databases">
        <authorList>
            <person name="de Groot N.N."/>
        </authorList>
    </citation>
    <scope>NUCLEOTIDE SEQUENCE [LARGE SCALE GENOMIC DNA]</scope>
    <source>
        <strain evidence="1 2">S137</strain>
    </source>
</reference>
<dbReference type="RefSeq" id="WP_074571113.1">
    <property type="nucleotide sequence ID" value="NZ_FNJQ01000002.1"/>
</dbReference>
<protein>
    <recommendedName>
        <fullName evidence="3">Phage Mu protein F like protein</fullName>
    </recommendedName>
</protein>